<dbReference type="Proteomes" id="UP000462362">
    <property type="component" value="Unassembled WGS sequence"/>
</dbReference>
<dbReference type="EMBL" id="WNCL01000012">
    <property type="protein sequence ID" value="MTU43051.1"/>
    <property type="molecule type" value="Genomic_DNA"/>
</dbReference>
<accession>A0A6I3S146</accession>
<dbReference type="AlphaFoldDB" id="A0A6I3S146"/>
<protein>
    <submittedName>
        <fullName evidence="1">DUF4400 domain-containing protein</fullName>
    </submittedName>
</protein>
<name>A0A6I3S146_9BURK</name>
<evidence type="ECO:0000313" key="1">
    <source>
        <dbReference type="EMBL" id="MTU43051.1"/>
    </source>
</evidence>
<sequence length="218" mass="24290">MPESAATRQNGLPSLFRSIFFLVVLQLVSLVILLPSEYSARAVSQEHASLTQAYGKSAGQFVAIQANKAYTTVMKDTGIEEKVNGLFAPIRADNKLSAKMAQIGEKFLPTLRDRRNSFLYTVYLVILRISQTLIWLWPLGLFAIPLIIDGVYVWKKRKIGYDGASPTSQNAALKIGGALTMLAFLVFFIPIALPVWVLPLNLCVLLTSLYVVFRNMYK</sequence>
<comment type="caution">
    <text evidence="1">The sequence shown here is derived from an EMBL/GenBank/DDBJ whole genome shotgun (WGS) entry which is preliminary data.</text>
</comment>
<organism evidence="1 2">
    <name type="scientific">Parasutterella excrementihominis</name>
    <dbReference type="NCBI Taxonomy" id="487175"/>
    <lineage>
        <taxon>Bacteria</taxon>
        <taxon>Pseudomonadati</taxon>
        <taxon>Pseudomonadota</taxon>
        <taxon>Betaproteobacteria</taxon>
        <taxon>Burkholderiales</taxon>
        <taxon>Sutterellaceae</taxon>
        <taxon>Parasutterella</taxon>
    </lineage>
</organism>
<dbReference type="Pfam" id="PF14348">
    <property type="entry name" value="DtrJ-like"/>
    <property type="match status" value="1"/>
</dbReference>
<reference evidence="1 2" key="1">
    <citation type="journal article" date="2019" name="Nat. Med.">
        <title>A library of human gut bacterial isolates paired with longitudinal multiomics data enables mechanistic microbiome research.</title>
        <authorList>
            <person name="Poyet M."/>
            <person name="Groussin M."/>
            <person name="Gibbons S.M."/>
            <person name="Avila-Pacheco J."/>
            <person name="Jiang X."/>
            <person name="Kearney S.M."/>
            <person name="Perrotta A.R."/>
            <person name="Berdy B."/>
            <person name="Zhao S."/>
            <person name="Lieberman T.D."/>
            <person name="Swanson P.K."/>
            <person name="Smith M."/>
            <person name="Roesemann S."/>
            <person name="Alexander J.E."/>
            <person name="Rich S.A."/>
            <person name="Livny J."/>
            <person name="Vlamakis H."/>
            <person name="Clish C."/>
            <person name="Bullock K."/>
            <person name="Deik A."/>
            <person name="Scott J."/>
            <person name="Pierce K.A."/>
            <person name="Xavier R.J."/>
            <person name="Alm E.J."/>
        </authorList>
    </citation>
    <scope>NUCLEOTIDE SEQUENCE [LARGE SCALE GENOMIC DNA]</scope>
    <source>
        <strain evidence="1 2">BIOML-A2</strain>
    </source>
</reference>
<gene>
    <name evidence="1" type="ORF">GMD42_05335</name>
</gene>
<evidence type="ECO:0000313" key="2">
    <source>
        <dbReference type="Proteomes" id="UP000462362"/>
    </source>
</evidence>
<dbReference type="RefSeq" id="WP_149879576.1">
    <property type="nucleotide sequence ID" value="NZ_WNCA01000029.1"/>
</dbReference>
<dbReference type="InterPro" id="IPR022266">
    <property type="entry name" value="DtrJ-like"/>
</dbReference>
<proteinExistence type="predicted"/>